<proteinExistence type="predicted"/>
<dbReference type="EMBL" id="QRBI01000123">
    <property type="protein sequence ID" value="RMC05187.1"/>
    <property type="molecule type" value="Genomic_DNA"/>
</dbReference>
<name>A0A3M0KDB6_HIRRU</name>
<organism evidence="1 2">
    <name type="scientific">Hirundo rustica rustica</name>
    <dbReference type="NCBI Taxonomy" id="333673"/>
    <lineage>
        <taxon>Eukaryota</taxon>
        <taxon>Metazoa</taxon>
        <taxon>Chordata</taxon>
        <taxon>Craniata</taxon>
        <taxon>Vertebrata</taxon>
        <taxon>Euteleostomi</taxon>
        <taxon>Archelosauria</taxon>
        <taxon>Archosauria</taxon>
        <taxon>Dinosauria</taxon>
        <taxon>Saurischia</taxon>
        <taxon>Theropoda</taxon>
        <taxon>Coelurosauria</taxon>
        <taxon>Aves</taxon>
        <taxon>Neognathae</taxon>
        <taxon>Neoaves</taxon>
        <taxon>Telluraves</taxon>
        <taxon>Australaves</taxon>
        <taxon>Passeriformes</taxon>
        <taxon>Sylvioidea</taxon>
        <taxon>Hirundinidae</taxon>
        <taxon>Hirundo</taxon>
    </lineage>
</organism>
<comment type="caution">
    <text evidence="1">The sequence shown here is derived from an EMBL/GenBank/DDBJ whole genome shotgun (WGS) entry which is preliminary data.</text>
</comment>
<dbReference type="STRING" id="333673.A0A3M0KDB6"/>
<dbReference type="Proteomes" id="UP000269221">
    <property type="component" value="Unassembled WGS sequence"/>
</dbReference>
<keyword evidence="2" id="KW-1185">Reference proteome</keyword>
<sequence length="135" mass="15155">MKGERKQISSWSSKTSGGDPGIYWPVSFTSIPGKVMEDLILEAILTTPKQLLVMHVDMDDKKLIRSSQCGFTEGKSCLTNLTAFYSKTITWVYEWRAVGIVYLDFSKALDTVSHNILVGKLRKCRMDESTGLRNG</sequence>
<evidence type="ECO:0000313" key="1">
    <source>
        <dbReference type="EMBL" id="RMC05187.1"/>
    </source>
</evidence>
<protein>
    <recommendedName>
        <fullName evidence="3">Reverse transcriptase domain-containing protein</fullName>
    </recommendedName>
</protein>
<reference evidence="1 2" key="1">
    <citation type="submission" date="2018-07" db="EMBL/GenBank/DDBJ databases">
        <title>A high quality draft genome assembly of the barn swallow (H. rustica rustica).</title>
        <authorList>
            <person name="Formenti G."/>
            <person name="Chiara M."/>
            <person name="Poveda L."/>
            <person name="Francoijs K.-J."/>
            <person name="Bonisoli-Alquati A."/>
            <person name="Canova L."/>
            <person name="Gianfranceschi L."/>
            <person name="Horner D.S."/>
            <person name="Saino N."/>
        </authorList>
    </citation>
    <scope>NUCLEOTIDE SEQUENCE [LARGE SCALE GENOMIC DNA]</scope>
    <source>
        <strain evidence="1">Chelidonia</strain>
        <tissue evidence="1">Blood</tissue>
    </source>
</reference>
<evidence type="ECO:0008006" key="3">
    <source>
        <dbReference type="Google" id="ProtNLM"/>
    </source>
</evidence>
<dbReference type="AlphaFoldDB" id="A0A3M0KDB6"/>
<dbReference type="OrthoDB" id="9222518at2759"/>
<dbReference type="PANTHER" id="PTHR33332">
    <property type="entry name" value="REVERSE TRANSCRIPTASE DOMAIN-CONTAINING PROTEIN"/>
    <property type="match status" value="1"/>
</dbReference>
<evidence type="ECO:0000313" key="2">
    <source>
        <dbReference type="Proteomes" id="UP000269221"/>
    </source>
</evidence>
<accession>A0A3M0KDB6</accession>
<gene>
    <name evidence="1" type="ORF">DUI87_18371</name>
</gene>